<feature type="region of interest" description="Disordered" evidence="1">
    <location>
        <begin position="47"/>
        <end position="72"/>
    </location>
</feature>
<proteinExistence type="predicted"/>
<reference evidence="2" key="1">
    <citation type="submission" date="2023-10" db="EMBL/GenBank/DDBJ databases">
        <authorList>
            <person name="Domelevo Entfellner J.-B."/>
        </authorList>
    </citation>
    <scope>NUCLEOTIDE SEQUENCE</scope>
</reference>
<keyword evidence="3" id="KW-1185">Reference proteome</keyword>
<dbReference type="Proteomes" id="UP001189624">
    <property type="component" value="Chromosome 6"/>
</dbReference>
<protein>
    <submittedName>
        <fullName evidence="2">Uncharacterized protein</fullName>
    </submittedName>
</protein>
<gene>
    <name evidence="2" type="ORF">AYBTSS11_LOCUS20713</name>
</gene>
<accession>A0AA86SU34</accession>
<name>A0AA86SU34_9FABA</name>
<evidence type="ECO:0000256" key="1">
    <source>
        <dbReference type="SAM" id="MobiDB-lite"/>
    </source>
</evidence>
<dbReference type="AlphaFoldDB" id="A0AA86SU34"/>
<dbReference type="Gramene" id="rna-AYBTSS11_LOCUS20713">
    <property type="protein sequence ID" value="CAJ1965198.1"/>
    <property type="gene ID" value="gene-AYBTSS11_LOCUS20713"/>
</dbReference>
<sequence length="72" mass="7762">MLDGTLYQLQMVNICGTYFHKDDAPNATAVVVESEDDEMATVDTLVGGTSSGAHTKAHSSLEDMVSNMNQHM</sequence>
<evidence type="ECO:0000313" key="3">
    <source>
        <dbReference type="Proteomes" id="UP001189624"/>
    </source>
</evidence>
<dbReference type="EMBL" id="OY731403">
    <property type="protein sequence ID" value="CAJ1965198.1"/>
    <property type="molecule type" value="Genomic_DNA"/>
</dbReference>
<organism evidence="2 3">
    <name type="scientific">Sphenostylis stenocarpa</name>
    <dbReference type="NCBI Taxonomy" id="92480"/>
    <lineage>
        <taxon>Eukaryota</taxon>
        <taxon>Viridiplantae</taxon>
        <taxon>Streptophyta</taxon>
        <taxon>Embryophyta</taxon>
        <taxon>Tracheophyta</taxon>
        <taxon>Spermatophyta</taxon>
        <taxon>Magnoliopsida</taxon>
        <taxon>eudicotyledons</taxon>
        <taxon>Gunneridae</taxon>
        <taxon>Pentapetalae</taxon>
        <taxon>rosids</taxon>
        <taxon>fabids</taxon>
        <taxon>Fabales</taxon>
        <taxon>Fabaceae</taxon>
        <taxon>Papilionoideae</taxon>
        <taxon>50 kb inversion clade</taxon>
        <taxon>NPAAA clade</taxon>
        <taxon>indigoferoid/millettioid clade</taxon>
        <taxon>Phaseoleae</taxon>
        <taxon>Sphenostylis</taxon>
    </lineage>
</organism>
<evidence type="ECO:0000313" key="2">
    <source>
        <dbReference type="EMBL" id="CAJ1965198.1"/>
    </source>
</evidence>